<name>A0ABV9FF06_9BACL</name>
<keyword evidence="3 4" id="KW-0732">Signal</keyword>
<feature type="signal peptide" evidence="4">
    <location>
        <begin position="1"/>
        <end position="18"/>
    </location>
</feature>
<keyword evidence="6" id="KW-1185">Reference proteome</keyword>
<sequence length="429" mass="47331">MRKWGLMLVIVAMLGLAACGGGNSEGTAASNGGSAGESGKKETVTWWLPNWDEATARKLVSQFETENPDVKVDIVVTTWDTMENKIRVALMTKDVPDVITELESRIQGYAAKGLLLKLDDYFDDKMPKDDFIKSALEINTYDGGVYGVPFRHDGSGVLYNKKMFKDAGLDPDKFPETWDEFMAAAQKLTKDTNQDGTTDQYATAWPLGNQANAVTRYIQMLFTEGGDVFNEDKTKSLLNTPEAVEALRKLTDTIKNGEAPKSTVELDNTSMRDLFMNEKIAMYIGGQFDIEPIGKDKPSIELGTAVLPGTGGMGTTTVDGFSLIVPEPAKHKDGARKLVQFIAQPEHMAELTATFPGRKSALEQPKFSDPLLKPFSDQLEKGKSKPIHENWSNIEKTMYRYIQLVILNNMDVQEAADKMTAEVDAALKS</sequence>
<dbReference type="CDD" id="cd14748">
    <property type="entry name" value="PBP2_UgpB"/>
    <property type="match status" value="1"/>
</dbReference>
<dbReference type="PANTHER" id="PTHR30061:SF50">
    <property type="entry name" value="MALTOSE_MALTODEXTRIN-BINDING PERIPLASMIC PROTEIN"/>
    <property type="match status" value="1"/>
</dbReference>
<organism evidence="5 6">
    <name type="scientific">Cohnella hongkongensis</name>
    <dbReference type="NCBI Taxonomy" id="178337"/>
    <lineage>
        <taxon>Bacteria</taxon>
        <taxon>Bacillati</taxon>
        <taxon>Bacillota</taxon>
        <taxon>Bacilli</taxon>
        <taxon>Bacillales</taxon>
        <taxon>Paenibacillaceae</taxon>
        <taxon>Cohnella</taxon>
    </lineage>
</organism>
<dbReference type="PANTHER" id="PTHR30061">
    <property type="entry name" value="MALTOSE-BINDING PERIPLASMIC PROTEIN"/>
    <property type="match status" value="1"/>
</dbReference>
<comment type="caution">
    <text evidence="5">The sequence shown here is derived from an EMBL/GenBank/DDBJ whole genome shotgun (WGS) entry which is preliminary data.</text>
</comment>
<dbReference type="Proteomes" id="UP001596028">
    <property type="component" value="Unassembled WGS sequence"/>
</dbReference>
<dbReference type="PROSITE" id="PS51257">
    <property type="entry name" value="PROKAR_LIPOPROTEIN"/>
    <property type="match status" value="1"/>
</dbReference>
<reference evidence="6" key="1">
    <citation type="journal article" date="2019" name="Int. J. Syst. Evol. Microbiol.">
        <title>The Global Catalogue of Microorganisms (GCM) 10K type strain sequencing project: providing services to taxonomists for standard genome sequencing and annotation.</title>
        <authorList>
            <consortium name="The Broad Institute Genomics Platform"/>
            <consortium name="The Broad Institute Genome Sequencing Center for Infectious Disease"/>
            <person name="Wu L."/>
            <person name="Ma J."/>
        </authorList>
    </citation>
    <scope>NUCLEOTIDE SEQUENCE [LARGE SCALE GENOMIC DNA]</scope>
    <source>
        <strain evidence="6">CCUG 49571</strain>
    </source>
</reference>
<accession>A0ABV9FF06</accession>
<dbReference type="RefSeq" id="WP_378099666.1">
    <property type="nucleotide sequence ID" value="NZ_JBHSEP010000017.1"/>
</dbReference>
<evidence type="ECO:0000313" key="5">
    <source>
        <dbReference type="EMBL" id="MFC4600512.1"/>
    </source>
</evidence>
<dbReference type="SUPFAM" id="SSF53850">
    <property type="entry name" value="Periplasmic binding protein-like II"/>
    <property type="match status" value="1"/>
</dbReference>
<evidence type="ECO:0000256" key="2">
    <source>
        <dbReference type="ARBA" id="ARBA00022448"/>
    </source>
</evidence>
<dbReference type="EMBL" id="JBHSEP010000017">
    <property type="protein sequence ID" value="MFC4600512.1"/>
    <property type="molecule type" value="Genomic_DNA"/>
</dbReference>
<evidence type="ECO:0000256" key="3">
    <source>
        <dbReference type="ARBA" id="ARBA00022729"/>
    </source>
</evidence>
<comment type="similarity">
    <text evidence="1">Belongs to the bacterial solute-binding protein 1 family.</text>
</comment>
<keyword evidence="2" id="KW-0813">Transport</keyword>
<evidence type="ECO:0000256" key="4">
    <source>
        <dbReference type="SAM" id="SignalP"/>
    </source>
</evidence>
<feature type="chain" id="PRO_5046320733" evidence="4">
    <location>
        <begin position="19"/>
        <end position="429"/>
    </location>
</feature>
<dbReference type="Gene3D" id="3.40.190.10">
    <property type="entry name" value="Periplasmic binding protein-like II"/>
    <property type="match status" value="2"/>
</dbReference>
<dbReference type="InterPro" id="IPR006059">
    <property type="entry name" value="SBP"/>
</dbReference>
<proteinExistence type="inferred from homology"/>
<gene>
    <name evidence="5" type="ORF">ACFO3S_19875</name>
</gene>
<evidence type="ECO:0000313" key="6">
    <source>
        <dbReference type="Proteomes" id="UP001596028"/>
    </source>
</evidence>
<protein>
    <submittedName>
        <fullName evidence="5">ABC transporter substrate-binding protein</fullName>
    </submittedName>
</protein>
<evidence type="ECO:0000256" key="1">
    <source>
        <dbReference type="ARBA" id="ARBA00008520"/>
    </source>
</evidence>
<dbReference type="Pfam" id="PF01547">
    <property type="entry name" value="SBP_bac_1"/>
    <property type="match status" value="1"/>
</dbReference>